<keyword evidence="4" id="KW-0963">Cytoplasm</keyword>
<dbReference type="Pfam" id="PF00254">
    <property type="entry name" value="FKBP_C"/>
    <property type="match status" value="1"/>
</dbReference>
<comment type="catalytic activity">
    <reaction evidence="1 9 10">
        <text>[protein]-peptidylproline (omega=180) = [protein]-peptidylproline (omega=0)</text>
        <dbReference type="Rhea" id="RHEA:16237"/>
        <dbReference type="Rhea" id="RHEA-COMP:10747"/>
        <dbReference type="Rhea" id="RHEA-COMP:10748"/>
        <dbReference type="ChEBI" id="CHEBI:83833"/>
        <dbReference type="ChEBI" id="CHEBI:83834"/>
        <dbReference type="EC" id="5.2.1.8"/>
    </reaction>
</comment>
<dbReference type="InterPro" id="IPR001179">
    <property type="entry name" value="PPIase_FKBP_dom"/>
</dbReference>
<comment type="subcellular location">
    <subcellularLocation>
        <location evidence="2">Cytoplasm</location>
    </subcellularLocation>
</comment>
<dbReference type="RefSeq" id="WP_331703746.1">
    <property type="nucleotide sequence ID" value="NZ_JAZHBO010000002.1"/>
</dbReference>
<proteinExistence type="inferred from homology"/>
<dbReference type="Gene3D" id="3.10.50.40">
    <property type="match status" value="1"/>
</dbReference>
<dbReference type="EC" id="5.2.1.8" evidence="10"/>
<sequence length="159" mass="17219">MKVEKDRVVAFHYTVSEQGQEPSESSVGQAPMSILIGHNNIIPGLEAAMEGKSAGDKFEVEVVAADAYGERREGMTQRIPKKHFQGAKLEPGMQAVLQTNMGPRAVTIEKVGMTVVDVDLNHPMAGKDLHFAIEITNVREASAEELEHGHVHGDGGVEH</sequence>
<dbReference type="Proteomes" id="UP001356170">
    <property type="component" value="Unassembled WGS sequence"/>
</dbReference>
<dbReference type="SUPFAM" id="SSF54534">
    <property type="entry name" value="FKBP-like"/>
    <property type="match status" value="1"/>
</dbReference>
<comment type="caution">
    <text evidence="12">The sequence shown here is derived from an EMBL/GenBank/DDBJ whole genome shotgun (WGS) entry which is preliminary data.</text>
</comment>
<dbReference type="Gene3D" id="2.40.10.330">
    <property type="match status" value="1"/>
</dbReference>
<evidence type="ECO:0000256" key="2">
    <source>
        <dbReference type="ARBA" id="ARBA00004496"/>
    </source>
</evidence>
<evidence type="ECO:0000256" key="8">
    <source>
        <dbReference type="ARBA" id="ARBA00037071"/>
    </source>
</evidence>
<evidence type="ECO:0000256" key="9">
    <source>
        <dbReference type="PROSITE-ProRule" id="PRU00277"/>
    </source>
</evidence>
<evidence type="ECO:0000256" key="3">
    <source>
        <dbReference type="ARBA" id="ARBA00006577"/>
    </source>
</evidence>
<evidence type="ECO:0000256" key="10">
    <source>
        <dbReference type="RuleBase" id="RU003915"/>
    </source>
</evidence>
<evidence type="ECO:0000256" key="5">
    <source>
        <dbReference type="ARBA" id="ARBA00023110"/>
    </source>
</evidence>
<evidence type="ECO:0000313" key="13">
    <source>
        <dbReference type="Proteomes" id="UP001356170"/>
    </source>
</evidence>
<evidence type="ECO:0000256" key="7">
    <source>
        <dbReference type="ARBA" id="ARBA00023235"/>
    </source>
</evidence>
<evidence type="ECO:0000256" key="4">
    <source>
        <dbReference type="ARBA" id="ARBA00022490"/>
    </source>
</evidence>
<dbReference type="PANTHER" id="PTHR47861">
    <property type="entry name" value="FKBP-TYPE PEPTIDYL-PROLYL CIS-TRANS ISOMERASE SLYD"/>
    <property type="match status" value="1"/>
</dbReference>
<dbReference type="InterPro" id="IPR048261">
    <property type="entry name" value="SlpA/SlyD-like_ins_sf"/>
</dbReference>
<name>A0ABU7UZ02_9GAMM</name>
<dbReference type="EMBL" id="JAZHBO010000002">
    <property type="protein sequence ID" value="MEF2155754.1"/>
    <property type="molecule type" value="Genomic_DNA"/>
</dbReference>
<comment type="similarity">
    <text evidence="3 10">Belongs to the FKBP-type PPIase family.</text>
</comment>
<evidence type="ECO:0000313" key="12">
    <source>
        <dbReference type="EMBL" id="MEF2155754.1"/>
    </source>
</evidence>
<gene>
    <name evidence="12" type="ORF">V3390_05830</name>
</gene>
<feature type="domain" description="PPIase FKBP-type" evidence="11">
    <location>
        <begin position="6"/>
        <end position="80"/>
    </location>
</feature>
<evidence type="ECO:0000259" key="11">
    <source>
        <dbReference type="PROSITE" id="PS50059"/>
    </source>
</evidence>
<evidence type="ECO:0000256" key="1">
    <source>
        <dbReference type="ARBA" id="ARBA00000971"/>
    </source>
</evidence>
<protein>
    <recommendedName>
        <fullName evidence="10">Peptidyl-prolyl cis-trans isomerase</fullName>
        <ecNumber evidence="10">5.2.1.8</ecNumber>
    </recommendedName>
</protein>
<keyword evidence="7 9" id="KW-0413">Isomerase</keyword>
<keyword evidence="6" id="KW-0143">Chaperone</keyword>
<dbReference type="GO" id="GO:0016853">
    <property type="term" value="F:isomerase activity"/>
    <property type="evidence" value="ECO:0007669"/>
    <property type="project" value="UniProtKB-KW"/>
</dbReference>
<accession>A0ABU7UZ02</accession>
<reference evidence="12 13" key="1">
    <citation type="submission" date="2024-01" db="EMBL/GenBank/DDBJ databases">
        <title>Novel species of the genus Luteimonas isolated from rivers.</title>
        <authorList>
            <person name="Lu H."/>
        </authorList>
    </citation>
    <scope>NUCLEOTIDE SEQUENCE [LARGE SCALE GENOMIC DNA]</scope>
    <source>
        <strain evidence="12 13">FXH3W</strain>
    </source>
</reference>
<comment type="function">
    <text evidence="8">Also involved in hydrogenase metallocenter assembly, probably by participating in the nickel insertion step. This function in hydrogenase biosynthesis requires chaperone activity and the presence of the metal-binding domain, but not PPIase activity.</text>
</comment>
<dbReference type="PROSITE" id="PS50059">
    <property type="entry name" value="FKBP_PPIASE"/>
    <property type="match status" value="1"/>
</dbReference>
<keyword evidence="13" id="KW-1185">Reference proteome</keyword>
<dbReference type="InterPro" id="IPR046357">
    <property type="entry name" value="PPIase_dom_sf"/>
</dbReference>
<keyword evidence="5 9" id="KW-0697">Rotamase</keyword>
<evidence type="ECO:0000256" key="6">
    <source>
        <dbReference type="ARBA" id="ARBA00023186"/>
    </source>
</evidence>
<organism evidence="12 13">
    <name type="scientific">Aquilutibacter rugosus</name>
    <dbReference type="NCBI Taxonomy" id="3115820"/>
    <lineage>
        <taxon>Bacteria</taxon>
        <taxon>Pseudomonadati</taxon>
        <taxon>Pseudomonadota</taxon>
        <taxon>Gammaproteobacteria</taxon>
        <taxon>Lysobacterales</taxon>
        <taxon>Lysobacteraceae</taxon>
        <taxon>Aquilutibacter</taxon>
    </lineage>
</organism>
<dbReference type="PANTHER" id="PTHR47861:SF3">
    <property type="entry name" value="FKBP-TYPE PEPTIDYL-PROLYL CIS-TRANS ISOMERASE SLYD"/>
    <property type="match status" value="1"/>
</dbReference>